<feature type="signal peptide" evidence="1">
    <location>
        <begin position="1"/>
        <end position="18"/>
    </location>
</feature>
<comment type="caution">
    <text evidence="2">The sequence shown here is derived from an EMBL/GenBank/DDBJ whole genome shotgun (WGS) entry which is preliminary data.</text>
</comment>
<dbReference type="PANTHER" id="PTHR36195">
    <property type="entry name" value="DOMAIN PROTEIN, PUTATIVE (AFU_ORTHOLOGUE AFUA_5G01990)-RELATED-RELATED"/>
    <property type="match status" value="1"/>
</dbReference>
<dbReference type="OrthoDB" id="5144514at2759"/>
<sequence>MFFSNVVISSILAAAATALPRRARDSSNSGSVQIVNNFDTDIYVWSTSAESGSMQTINSGGGTYSENWQTNPNGGGISIKMSTSESQDSVLQFEYTLDSDKLFWDLSSINMDSSSEFVKSGFAAIPSDSSCSTATCEPGDSNCAQSYQHPDDVNTLSCSTDAQYTLTLG</sequence>
<protein>
    <submittedName>
        <fullName evidence="2">Secreted thaumatin-like protein calA</fullName>
    </submittedName>
</protein>
<accession>A0A9X0BBJ4</accession>
<dbReference type="Proteomes" id="UP001147747">
    <property type="component" value="Unassembled WGS sequence"/>
</dbReference>
<reference evidence="2" key="1">
    <citation type="submission" date="2022-12" db="EMBL/GenBank/DDBJ databases">
        <authorList>
            <person name="Petersen C."/>
        </authorList>
    </citation>
    <scope>NUCLEOTIDE SEQUENCE</scope>
    <source>
        <strain evidence="2">IBT 29677</strain>
    </source>
</reference>
<dbReference type="AlphaFoldDB" id="A0A9X0BBJ4"/>
<proteinExistence type="predicted"/>
<evidence type="ECO:0000313" key="3">
    <source>
        <dbReference type="Proteomes" id="UP001147747"/>
    </source>
</evidence>
<reference evidence="2" key="2">
    <citation type="journal article" date="2023" name="IMA Fungus">
        <title>Comparative genomic study of the Penicillium genus elucidates a diverse pangenome and 15 lateral gene transfer events.</title>
        <authorList>
            <person name="Petersen C."/>
            <person name="Sorensen T."/>
            <person name="Nielsen M.R."/>
            <person name="Sondergaard T.E."/>
            <person name="Sorensen J.L."/>
            <person name="Fitzpatrick D.A."/>
            <person name="Frisvad J.C."/>
            <person name="Nielsen K.L."/>
        </authorList>
    </citation>
    <scope>NUCLEOTIDE SEQUENCE</scope>
    <source>
        <strain evidence="2">IBT 29677</strain>
    </source>
</reference>
<name>A0A9X0BBJ4_9EURO</name>
<evidence type="ECO:0000256" key="1">
    <source>
        <dbReference type="SAM" id="SignalP"/>
    </source>
</evidence>
<dbReference type="EMBL" id="JAPZBU010000005">
    <property type="protein sequence ID" value="KAJ5403619.1"/>
    <property type="molecule type" value="Genomic_DNA"/>
</dbReference>
<dbReference type="InterPro" id="IPR006771">
    <property type="entry name" value="CetA-like"/>
</dbReference>
<dbReference type="PANTHER" id="PTHR36195:SF6">
    <property type="entry name" value="SECRETED THAUMATIN-LIKE PROTEIN CALA"/>
    <property type="match status" value="1"/>
</dbReference>
<evidence type="ECO:0000313" key="2">
    <source>
        <dbReference type="EMBL" id="KAJ5403619.1"/>
    </source>
</evidence>
<keyword evidence="1" id="KW-0732">Signal</keyword>
<dbReference type="RefSeq" id="XP_056490861.1">
    <property type="nucleotide sequence ID" value="XM_056628127.1"/>
</dbReference>
<keyword evidence="3" id="KW-1185">Reference proteome</keyword>
<organism evidence="2 3">
    <name type="scientific">Penicillium cosmopolitanum</name>
    <dbReference type="NCBI Taxonomy" id="1131564"/>
    <lineage>
        <taxon>Eukaryota</taxon>
        <taxon>Fungi</taxon>
        <taxon>Dikarya</taxon>
        <taxon>Ascomycota</taxon>
        <taxon>Pezizomycotina</taxon>
        <taxon>Eurotiomycetes</taxon>
        <taxon>Eurotiomycetidae</taxon>
        <taxon>Eurotiales</taxon>
        <taxon>Aspergillaceae</taxon>
        <taxon>Penicillium</taxon>
    </lineage>
</organism>
<dbReference type="GeneID" id="81367107"/>
<feature type="chain" id="PRO_5040735413" evidence="1">
    <location>
        <begin position="19"/>
        <end position="169"/>
    </location>
</feature>
<dbReference type="Pfam" id="PF04681">
    <property type="entry name" value="Bys1"/>
    <property type="match status" value="1"/>
</dbReference>
<gene>
    <name evidence="2" type="ORF">N7509_003490</name>
</gene>